<feature type="coiled-coil region" evidence="7">
    <location>
        <begin position="363"/>
        <end position="390"/>
    </location>
</feature>
<gene>
    <name evidence="10" type="ORF">HK105_200155</name>
</gene>
<sequence length="719" mass="80893">MTTPSELKLIAERLSAPPFSKTWSVIQLHDEVAPVQLLQCVSDIVAHLDQANPQSPHRSVDLRGEMPEDTAGRLAEFLRMLKFKDAVSDFNAFRIALFDMDRTTVLSTLHFLLKDLAFHKKRAYLALFLSMPDVPAEFCQDDVIVDLSRQIEAQQEEFKSTHKWLEGLKQSGNNAAALKREIQQMEEEKQQVINKVTRLRKKVEGVANRDQWLEAAKNLRTEQQNEAMLAERIREQRSQVAQSDKKLNTSLQALKEAKASLAASSPDAFFAKMQEENRMNKFLAETNLPKVLEETRQKIRDLSSILAEPAMGEADLAAIEKEITEMNHVIAQLAERKMAKSNSTGDANLALFRQQAAIIARKKEGAVQKLASQTEELAQLTAEWERKQELIRQSAGSKMLKGDEFKRYVSELRGKSTNFKRKKAELSELMAEFGILQRTEEILRAKETTLKDMIHAVEKKSGVVGFHAAQEALEKVSEKKSEVDEAKGRTLNEISGIIQTLMATINASGCPHCHEKKNLLAPIIQELRQLRQQAQELETEYLEKKRLYDATIIGLESETAELEMEIKSNRQDIVNDQSRYHYLHSMLRLAEISQDRVMVEMKSYIGGDEMIELQQKARGFKTYRELYNKRISEHEHQAKSLKEHQKDVKAKQETNMKQIAMFKDVLKLLDLKAEHNQRVLSGGASGGGVSGSGAGGGMGGGMGGGDGGGGVVTMDRLVL</sequence>
<evidence type="ECO:0000256" key="8">
    <source>
        <dbReference type="SAM" id="MobiDB-lite"/>
    </source>
</evidence>
<feature type="domain" description="IFT81 calponin homology" evidence="9">
    <location>
        <begin position="6"/>
        <end position="129"/>
    </location>
</feature>
<dbReference type="Gene3D" id="1.10.418.70">
    <property type="entry name" value="Intraflagellar transport protein 81, N-terminal domain"/>
    <property type="match status" value="1"/>
</dbReference>
<dbReference type="InterPro" id="IPR029600">
    <property type="entry name" value="IFT81"/>
</dbReference>
<dbReference type="PANTHER" id="PTHR15614:SF2">
    <property type="entry name" value="INTRAFLAGELLAR TRANSPORT PROTEIN 81 HOMOLOG"/>
    <property type="match status" value="1"/>
</dbReference>
<dbReference type="EMBL" id="JADGIZ020000001">
    <property type="protein sequence ID" value="KAL2920089.1"/>
    <property type="molecule type" value="Genomic_DNA"/>
</dbReference>
<accession>A0ABR4NKY3</accession>
<evidence type="ECO:0000313" key="10">
    <source>
        <dbReference type="EMBL" id="KAL2920089.1"/>
    </source>
</evidence>
<dbReference type="Proteomes" id="UP001527925">
    <property type="component" value="Unassembled WGS sequence"/>
</dbReference>
<evidence type="ECO:0000256" key="5">
    <source>
        <dbReference type="ARBA" id="ARBA00023273"/>
    </source>
</evidence>
<keyword evidence="5" id="KW-0966">Cell projection</keyword>
<feature type="compositionally biased region" description="Gly residues" evidence="8">
    <location>
        <begin position="683"/>
        <end position="707"/>
    </location>
</feature>
<dbReference type="PANTHER" id="PTHR15614">
    <property type="entry name" value="INTRAFLAGELLAR TRANSPORT PROTEIN 81 HOMOLOG"/>
    <property type="match status" value="1"/>
</dbReference>
<dbReference type="InterPro" id="IPR041146">
    <property type="entry name" value="IFT81_CH"/>
</dbReference>
<keyword evidence="2" id="KW-0970">Cilium biogenesis/degradation</keyword>
<evidence type="ECO:0000256" key="7">
    <source>
        <dbReference type="SAM" id="Coils"/>
    </source>
</evidence>
<comment type="similarity">
    <text evidence="6">Belongs to the IFT81 family.</text>
</comment>
<comment type="subcellular location">
    <subcellularLocation>
        <location evidence="1">Cell projection</location>
        <location evidence="1">Cilium</location>
    </subcellularLocation>
</comment>
<evidence type="ECO:0000256" key="2">
    <source>
        <dbReference type="ARBA" id="ARBA00022794"/>
    </source>
</evidence>
<feature type="coiled-coil region" evidence="7">
    <location>
        <begin position="624"/>
        <end position="651"/>
    </location>
</feature>
<keyword evidence="4" id="KW-0969">Cilium</keyword>
<comment type="caution">
    <text evidence="10">The sequence shown here is derived from an EMBL/GenBank/DDBJ whole genome shotgun (WGS) entry which is preliminary data.</text>
</comment>
<feature type="coiled-coil region" evidence="7">
    <location>
        <begin position="168"/>
        <end position="233"/>
    </location>
</feature>
<evidence type="ECO:0000256" key="1">
    <source>
        <dbReference type="ARBA" id="ARBA00004138"/>
    </source>
</evidence>
<protein>
    <recommendedName>
        <fullName evidence="9">IFT81 calponin homology domain-containing protein</fullName>
    </recommendedName>
</protein>
<feature type="region of interest" description="Disordered" evidence="8">
    <location>
        <begin position="680"/>
        <end position="707"/>
    </location>
</feature>
<dbReference type="Pfam" id="PF18383">
    <property type="entry name" value="IFT81_CH"/>
    <property type="match status" value="1"/>
</dbReference>
<organism evidence="10 11">
    <name type="scientific">Polyrhizophydium stewartii</name>
    <dbReference type="NCBI Taxonomy" id="2732419"/>
    <lineage>
        <taxon>Eukaryota</taxon>
        <taxon>Fungi</taxon>
        <taxon>Fungi incertae sedis</taxon>
        <taxon>Chytridiomycota</taxon>
        <taxon>Chytridiomycota incertae sedis</taxon>
        <taxon>Chytridiomycetes</taxon>
        <taxon>Rhizophydiales</taxon>
        <taxon>Rhizophydiales incertae sedis</taxon>
        <taxon>Polyrhizophydium</taxon>
    </lineage>
</organism>
<reference evidence="10 11" key="1">
    <citation type="submission" date="2023-09" db="EMBL/GenBank/DDBJ databases">
        <title>Pangenome analysis of Batrachochytrium dendrobatidis and related Chytrids.</title>
        <authorList>
            <person name="Yacoub M.N."/>
            <person name="Stajich J.E."/>
            <person name="James T.Y."/>
        </authorList>
    </citation>
    <scope>NUCLEOTIDE SEQUENCE [LARGE SCALE GENOMIC DNA]</scope>
    <source>
        <strain evidence="10 11">JEL0888</strain>
    </source>
</reference>
<proteinExistence type="inferred from homology"/>
<evidence type="ECO:0000313" key="11">
    <source>
        <dbReference type="Proteomes" id="UP001527925"/>
    </source>
</evidence>
<evidence type="ECO:0000259" key="9">
    <source>
        <dbReference type="Pfam" id="PF18383"/>
    </source>
</evidence>
<feature type="coiled-coil region" evidence="7">
    <location>
        <begin position="520"/>
        <end position="547"/>
    </location>
</feature>
<keyword evidence="3 7" id="KW-0175">Coiled coil</keyword>
<evidence type="ECO:0000256" key="6">
    <source>
        <dbReference type="ARBA" id="ARBA00043983"/>
    </source>
</evidence>
<keyword evidence="11" id="KW-1185">Reference proteome</keyword>
<dbReference type="InterPro" id="IPR043016">
    <property type="entry name" value="IFT81_N_sf"/>
</dbReference>
<evidence type="ECO:0000256" key="4">
    <source>
        <dbReference type="ARBA" id="ARBA00023069"/>
    </source>
</evidence>
<evidence type="ECO:0000256" key="3">
    <source>
        <dbReference type="ARBA" id="ARBA00023054"/>
    </source>
</evidence>
<name>A0ABR4NKY3_9FUNG</name>